<keyword evidence="4 10" id="KW-0436">Ligase</keyword>
<keyword evidence="8 10" id="KW-0030">Aminoacyl-tRNA synthetase</keyword>
<dbReference type="GO" id="GO:0006426">
    <property type="term" value="P:glycyl-tRNA aminoacylation"/>
    <property type="evidence" value="ECO:0007669"/>
    <property type="project" value="UniProtKB-UniRule"/>
</dbReference>
<dbReference type="GO" id="GO:0004820">
    <property type="term" value="F:glycine-tRNA ligase activity"/>
    <property type="evidence" value="ECO:0007669"/>
    <property type="project" value="UniProtKB-UniRule"/>
</dbReference>
<evidence type="ECO:0000256" key="10">
    <source>
        <dbReference type="HAMAP-Rule" id="MF_00255"/>
    </source>
</evidence>
<evidence type="ECO:0000256" key="2">
    <source>
        <dbReference type="ARBA" id="ARBA00008226"/>
    </source>
</evidence>
<gene>
    <name evidence="10" type="primary">glyS</name>
    <name evidence="12" type="ORF">FC62_GL000169</name>
</gene>
<dbReference type="AlphaFoldDB" id="A0A0R1H209"/>
<dbReference type="NCBIfam" id="TIGR00211">
    <property type="entry name" value="glyS"/>
    <property type="match status" value="1"/>
</dbReference>
<evidence type="ECO:0000256" key="5">
    <source>
        <dbReference type="ARBA" id="ARBA00022741"/>
    </source>
</evidence>
<comment type="catalytic activity">
    <reaction evidence="9 10">
        <text>tRNA(Gly) + glycine + ATP = glycyl-tRNA(Gly) + AMP + diphosphate</text>
        <dbReference type="Rhea" id="RHEA:16013"/>
        <dbReference type="Rhea" id="RHEA-COMP:9664"/>
        <dbReference type="Rhea" id="RHEA-COMP:9683"/>
        <dbReference type="ChEBI" id="CHEBI:30616"/>
        <dbReference type="ChEBI" id="CHEBI:33019"/>
        <dbReference type="ChEBI" id="CHEBI:57305"/>
        <dbReference type="ChEBI" id="CHEBI:78442"/>
        <dbReference type="ChEBI" id="CHEBI:78522"/>
        <dbReference type="ChEBI" id="CHEBI:456215"/>
        <dbReference type="EC" id="6.1.1.14"/>
    </reaction>
</comment>
<accession>A0A0R1H209</accession>
<evidence type="ECO:0000256" key="9">
    <source>
        <dbReference type="ARBA" id="ARBA00047937"/>
    </source>
</evidence>
<keyword evidence="13" id="KW-1185">Reference proteome</keyword>
<name>A0A0R1H209_9LACO</name>
<dbReference type="InterPro" id="IPR006194">
    <property type="entry name" value="Gly-tRNA-synth_heterodimer"/>
</dbReference>
<comment type="subunit">
    <text evidence="10">Tetramer of two alpha and two beta subunits.</text>
</comment>
<dbReference type="GO" id="GO:0005524">
    <property type="term" value="F:ATP binding"/>
    <property type="evidence" value="ECO:0007669"/>
    <property type="project" value="UniProtKB-UniRule"/>
</dbReference>
<keyword evidence="7 10" id="KW-0648">Protein biosynthesis</keyword>
<dbReference type="PANTHER" id="PTHR30075">
    <property type="entry name" value="GLYCYL-TRNA SYNTHETASE"/>
    <property type="match status" value="1"/>
</dbReference>
<dbReference type="RefSeq" id="WP_056946187.1">
    <property type="nucleotide sequence ID" value="NZ_AZCV01000001.1"/>
</dbReference>
<evidence type="ECO:0000256" key="8">
    <source>
        <dbReference type="ARBA" id="ARBA00023146"/>
    </source>
</evidence>
<dbReference type="PATRIC" id="fig|1423722.3.peg.173"/>
<evidence type="ECO:0000256" key="3">
    <source>
        <dbReference type="ARBA" id="ARBA00022490"/>
    </source>
</evidence>
<proteinExistence type="inferred from homology"/>
<protein>
    <recommendedName>
        <fullName evidence="10">Glycine--tRNA ligase beta subunit</fullName>
        <ecNumber evidence="10">6.1.1.14</ecNumber>
    </recommendedName>
    <alternativeName>
        <fullName evidence="10">Glycyl-tRNA synthetase beta subunit</fullName>
        <shortName evidence="10">GlyRS</shortName>
    </alternativeName>
</protein>
<dbReference type="Pfam" id="PF05746">
    <property type="entry name" value="DALR_1"/>
    <property type="match status" value="1"/>
</dbReference>
<evidence type="ECO:0000256" key="7">
    <source>
        <dbReference type="ARBA" id="ARBA00022917"/>
    </source>
</evidence>
<keyword evidence="6 10" id="KW-0067">ATP-binding</keyword>
<evidence type="ECO:0000256" key="6">
    <source>
        <dbReference type="ARBA" id="ARBA00022840"/>
    </source>
</evidence>
<dbReference type="InterPro" id="IPR008909">
    <property type="entry name" value="DALR_anticod-bd"/>
</dbReference>
<dbReference type="InterPro" id="IPR015944">
    <property type="entry name" value="Gly-tRNA-synth_bsu"/>
</dbReference>
<dbReference type="PANTHER" id="PTHR30075:SF2">
    <property type="entry name" value="GLYCINE--TRNA LIGASE, CHLOROPLASTIC_MITOCHONDRIAL 2"/>
    <property type="match status" value="1"/>
</dbReference>
<evidence type="ECO:0000313" key="13">
    <source>
        <dbReference type="Proteomes" id="UP000050909"/>
    </source>
</evidence>
<evidence type="ECO:0000256" key="1">
    <source>
        <dbReference type="ARBA" id="ARBA00004496"/>
    </source>
</evidence>
<organism evidence="12 13">
    <name type="scientific">Amylolactobacillus amylotrophicus DSM 20534</name>
    <dbReference type="NCBI Taxonomy" id="1423722"/>
    <lineage>
        <taxon>Bacteria</taxon>
        <taxon>Bacillati</taxon>
        <taxon>Bacillota</taxon>
        <taxon>Bacilli</taxon>
        <taxon>Lactobacillales</taxon>
        <taxon>Lactobacillaceae</taxon>
        <taxon>Amylolactobacillus</taxon>
    </lineage>
</organism>
<dbReference type="SUPFAM" id="SSF109604">
    <property type="entry name" value="HD-domain/PDEase-like"/>
    <property type="match status" value="1"/>
</dbReference>
<dbReference type="GO" id="GO:0004814">
    <property type="term" value="F:arginine-tRNA ligase activity"/>
    <property type="evidence" value="ECO:0007669"/>
    <property type="project" value="InterPro"/>
</dbReference>
<reference evidence="12 13" key="1">
    <citation type="journal article" date="2015" name="Genome Announc.">
        <title>Expanding the biotechnology potential of lactobacilli through comparative genomics of 213 strains and associated genera.</title>
        <authorList>
            <person name="Sun Z."/>
            <person name="Harris H.M."/>
            <person name="McCann A."/>
            <person name="Guo C."/>
            <person name="Argimon S."/>
            <person name="Zhang W."/>
            <person name="Yang X."/>
            <person name="Jeffery I.B."/>
            <person name="Cooney J.C."/>
            <person name="Kagawa T.F."/>
            <person name="Liu W."/>
            <person name="Song Y."/>
            <person name="Salvetti E."/>
            <person name="Wrobel A."/>
            <person name="Rasinkangas P."/>
            <person name="Parkhill J."/>
            <person name="Rea M.C."/>
            <person name="O'Sullivan O."/>
            <person name="Ritari J."/>
            <person name="Douillard F.P."/>
            <person name="Paul Ross R."/>
            <person name="Yang R."/>
            <person name="Briner A.E."/>
            <person name="Felis G.E."/>
            <person name="de Vos W.M."/>
            <person name="Barrangou R."/>
            <person name="Klaenhammer T.R."/>
            <person name="Caufield P.W."/>
            <person name="Cui Y."/>
            <person name="Zhang H."/>
            <person name="O'Toole P.W."/>
        </authorList>
    </citation>
    <scope>NUCLEOTIDE SEQUENCE [LARGE SCALE GENOMIC DNA]</scope>
    <source>
        <strain evidence="12 13">DSM 20534</strain>
    </source>
</reference>
<keyword evidence="3 10" id="KW-0963">Cytoplasm</keyword>
<comment type="similarity">
    <text evidence="2 10">Belongs to the class-II aminoacyl-tRNA synthetase family.</text>
</comment>
<comment type="caution">
    <text evidence="12">The sequence shown here is derived from an EMBL/GenBank/DDBJ whole genome shotgun (WGS) entry which is preliminary data.</text>
</comment>
<feature type="domain" description="DALR anticodon binding" evidence="11">
    <location>
        <begin position="585"/>
        <end position="673"/>
    </location>
</feature>
<comment type="subcellular location">
    <subcellularLocation>
        <location evidence="1 10">Cytoplasm</location>
    </subcellularLocation>
</comment>
<evidence type="ECO:0000259" key="11">
    <source>
        <dbReference type="Pfam" id="PF05746"/>
    </source>
</evidence>
<dbReference type="Pfam" id="PF02092">
    <property type="entry name" value="tRNA_synt_2f"/>
    <property type="match status" value="1"/>
</dbReference>
<dbReference type="GO" id="GO:0005829">
    <property type="term" value="C:cytosol"/>
    <property type="evidence" value="ECO:0007669"/>
    <property type="project" value="TreeGrafter"/>
</dbReference>
<evidence type="ECO:0000313" key="12">
    <source>
        <dbReference type="EMBL" id="KRK38483.1"/>
    </source>
</evidence>
<dbReference type="PROSITE" id="PS50861">
    <property type="entry name" value="AA_TRNA_LIGASE_II_GLYAB"/>
    <property type="match status" value="1"/>
</dbReference>
<evidence type="ECO:0000256" key="4">
    <source>
        <dbReference type="ARBA" id="ARBA00022598"/>
    </source>
</evidence>
<dbReference type="EMBL" id="AZCV01000001">
    <property type="protein sequence ID" value="KRK38483.1"/>
    <property type="molecule type" value="Genomic_DNA"/>
</dbReference>
<dbReference type="HAMAP" id="MF_00255">
    <property type="entry name" value="Gly_tRNA_synth_beta"/>
    <property type="match status" value="1"/>
</dbReference>
<dbReference type="PRINTS" id="PR01045">
    <property type="entry name" value="TRNASYNTHGB"/>
</dbReference>
<dbReference type="EC" id="6.1.1.14" evidence="10"/>
<keyword evidence="5 10" id="KW-0547">Nucleotide-binding</keyword>
<sequence length="688" mass="77606">MTKNYLLEIGLEEMPAHVVTPSIKQLVQKVTKFLKEQGLTFKNIKPFSTPRRLALLVEGLSEQQDDVDLVQKGPAQKIAQDQEGNWSKAAIGFANSQQMTVDDIYFEDLKGTSYAYIHVQKKGKTAQEILPELAGVIKSLTFKTRMRWASNDFEYIRPIHWLVSLLDDVVVPFSVVDVQAGRQTKGHRFLGDPVVLARADDYEEALKNEFVIADAADRKAIITSQIKELAAANSWQVNLDQSLLEEVTNLVEYPTSFAGSFDAQYLAIPEEVLITSMKDNQRYFDVRDQDGKLSNHFIAVRNGNRDHLDNVIMGNEKVLVARLDDAKFFYEEDQKFPISHYVDRLNNVSFHDKIGSMAEKMQRVQKIGQIIAQQFALSEQSMVDFNRASEIYKFDLVTGMVGEFAELQGIMGQHYAKLAGERDAVSLAIKEHYQPITAESKLPSSKVGALLALSDKLDTIITFFSAGMIPTSSNDPYALRRYAYGIVRILLKQKWALDFQTALPELIAGLDGLTPAPLPKSGAETAQIASFIRDRVKQYLQVADYRYDVIDAVLASIQQDPLKINQAAQVLEQHHDDQQFKPVVEALTRINNILKKVKPAGNKVVDDTLFENDSEVELANATAVLMEQTDFEQLYEEFVDVRPIIESYFNDNMIMADDDAVRMNRLTQLSILNRLSHQLGDLSQLVIK</sequence>
<dbReference type="Proteomes" id="UP000050909">
    <property type="component" value="Unassembled WGS sequence"/>
</dbReference>
<dbReference type="GO" id="GO:0006420">
    <property type="term" value="P:arginyl-tRNA aminoacylation"/>
    <property type="evidence" value="ECO:0007669"/>
    <property type="project" value="InterPro"/>
</dbReference>